<feature type="compositionally biased region" description="Low complexity" evidence="13">
    <location>
        <begin position="830"/>
        <end position="843"/>
    </location>
</feature>
<keyword evidence="9 12" id="KW-0119">Carbohydrate metabolism</keyword>
<dbReference type="EMBL" id="UFUW01000001">
    <property type="protein sequence ID" value="SUX17358.1"/>
    <property type="molecule type" value="Genomic_DNA"/>
</dbReference>
<dbReference type="Pfam" id="PF00343">
    <property type="entry name" value="Phosphorylase"/>
    <property type="match status" value="1"/>
</dbReference>
<keyword evidence="8 11" id="KW-0663">Pyridoxal phosphate</keyword>
<dbReference type="AlphaFoldDB" id="A0A381DWC5"/>
<keyword evidence="6 12" id="KW-0328">Glycosyltransferase</keyword>
<gene>
    <name evidence="14" type="primary">malP</name>
    <name evidence="14" type="ORF">NCTC13294_00031</name>
</gene>
<dbReference type="GO" id="GO:0030170">
    <property type="term" value="F:pyridoxal phosphate binding"/>
    <property type="evidence" value="ECO:0007669"/>
    <property type="project" value="InterPro"/>
</dbReference>
<dbReference type="PANTHER" id="PTHR11468">
    <property type="entry name" value="GLYCOGEN PHOSPHORYLASE"/>
    <property type="match status" value="1"/>
</dbReference>
<dbReference type="Proteomes" id="UP000254572">
    <property type="component" value="Unassembled WGS sequence"/>
</dbReference>
<evidence type="ECO:0000256" key="5">
    <source>
        <dbReference type="ARBA" id="ARBA00022600"/>
    </source>
</evidence>
<evidence type="ECO:0000256" key="7">
    <source>
        <dbReference type="ARBA" id="ARBA00022679"/>
    </source>
</evidence>
<dbReference type="FunFam" id="3.40.50.2000:FF:000034">
    <property type="entry name" value="Alpha-1,4 glucan phosphorylase"/>
    <property type="match status" value="1"/>
</dbReference>
<dbReference type="PANTHER" id="PTHR11468:SF3">
    <property type="entry name" value="GLYCOGEN PHOSPHORYLASE, LIVER FORM"/>
    <property type="match status" value="1"/>
</dbReference>
<protein>
    <recommendedName>
        <fullName evidence="12">Alpha-1,4 glucan phosphorylase</fullName>
        <ecNumber evidence="12">2.4.1.1</ecNumber>
    </recommendedName>
</protein>
<evidence type="ECO:0000256" key="2">
    <source>
        <dbReference type="ARBA" id="ARBA00001933"/>
    </source>
</evidence>
<feature type="modified residue" description="N6-(pyridoxal phosphate)lysine" evidence="11">
    <location>
        <position position="665"/>
    </location>
</feature>
<comment type="function">
    <text evidence="10">Phosphorylase is an important allosteric enzyme in carbohydrate metabolism. Enzymes from different sources differ in their regulatory mechanisms and in their natural substrates. However, all known phosphorylases share catalytic and structural properties.</text>
</comment>
<dbReference type="PIRSF" id="PIRSF000460">
    <property type="entry name" value="Pprylas_GlgP"/>
    <property type="match status" value="1"/>
</dbReference>
<evidence type="ECO:0000256" key="11">
    <source>
        <dbReference type="PIRSR" id="PIRSR000460-1"/>
    </source>
</evidence>
<dbReference type="PROSITE" id="PS00102">
    <property type="entry name" value="PHOSPHORYLASE"/>
    <property type="match status" value="1"/>
</dbReference>
<evidence type="ECO:0000256" key="10">
    <source>
        <dbReference type="ARBA" id="ARBA00025174"/>
    </source>
</evidence>
<dbReference type="NCBIfam" id="TIGR02093">
    <property type="entry name" value="P_ylase"/>
    <property type="match status" value="1"/>
</dbReference>
<accession>A0A381DWC5</accession>
<keyword evidence="4" id="KW-0021">Allosteric enzyme</keyword>
<evidence type="ECO:0000313" key="15">
    <source>
        <dbReference type="Proteomes" id="UP000254572"/>
    </source>
</evidence>
<dbReference type="GO" id="GO:0005980">
    <property type="term" value="P:glycogen catabolic process"/>
    <property type="evidence" value="ECO:0007669"/>
    <property type="project" value="UniProtKB-ARBA"/>
</dbReference>
<comment type="catalytic activity">
    <reaction evidence="1 12">
        <text>[(1-&gt;4)-alpha-D-glucosyl](n) + phosphate = [(1-&gt;4)-alpha-D-glucosyl](n-1) + alpha-D-glucose 1-phosphate</text>
        <dbReference type="Rhea" id="RHEA:41732"/>
        <dbReference type="Rhea" id="RHEA-COMP:9584"/>
        <dbReference type="Rhea" id="RHEA-COMP:9586"/>
        <dbReference type="ChEBI" id="CHEBI:15444"/>
        <dbReference type="ChEBI" id="CHEBI:43474"/>
        <dbReference type="ChEBI" id="CHEBI:58601"/>
        <dbReference type="EC" id="2.4.1.1"/>
    </reaction>
</comment>
<comment type="cofactor">
    <cofactor evidence="2 12">
        <name>pyridoxal 5'-phosphate</name>
        <dbReference type="ChEBI" id="CHEBI:597326"/>
    </cofactor>
</comment>
<keyword evidence="15" id="KW-1185">Reference proteome</keyword>
<evidence type="ECO:0000256" key="3">
    <source>
        <dbReference type="ARBA" id="ARBA00006047"/>
    </source>
</evidence>
<dbReference type="RefSeq" id="WP_115610396.1">
    <property type="nucleotide sequence ID" value="NZ_JBHLZC010000001.1"/>
</dbReference>
<keyword evidence="5" id="KW-0321">Glycogen metabolism</keyword>
<feature type="region of interest" description="Disordered" evidence="13">
    <location>
        <begin position="818"/>
        <end position="849"/>
    </location>
</feature>
<evidence type="ECO:0000256" key="9">
    <source>
        <dbReference type="ARBA" id="ARBA00023277"/>
    </source>
</evidence>
<evidence type="ECO:0000256" key="12">
    <source>
        <dbReference type="RuleBase" id="RU000587"/>
    </source>
</evidence>
<dbReference type="GO" id="GO:0005737">
    <property type="term" value="C:cytoplasm"/>
    <property type="evidence" value="ECO:0007669"/>
    <property type="project" value="TreeGrafter"/>
</dbReference>
<dbReference type="EC" id="2.4.1.1" evidence="12"/>
<dbReference type="CDD" id="cd04300">
    <property type="entry name" value="GT35_Glycogen_Phosphorylase"/>
    <property type="match status" value="1"/>
</dbReference>
<reference evidence="14 15" key="1">
    <citation type="submission" date="2018-06" db="EMBL/GenBank/DDBJ databases">
        <authorList>
            <consortium name="Pathogen Informatics"/>
            <person name="Doyle S."/>
        </authorList>
    </citation>
    <scope>NUCLEOTIDE SEQUENCE [LARGE SCALE GENOMIC DNA]</scope>
    <source>
        <strain evidence="14 15">NCTC13294</strain>
    </source>
</reference>
<dbReference type="FunFam" id="3.40.50.2000:FF:000003">
    <property type="entry name" value="Alpha-1,4 glucan phosphorylase"/>
    <property type="match status" value="1"/>
</dbReference>
<evidence type="ECO:0000313" key="14">
    <source>
        <dbReference type="EMBL" id="SUX17358.1"/>
    </source>
</evidence>
<dbReference type="InterPro" id="IPR011833">
    <property type="entry name" value="Glycg_phsphrylas"/>
</dbReference>
<sequence length="849" mass="96644">MTLNEQQKYPYRAPGSDVQSLKEALVYKLIFGLGCPPSEATKTNWLNAALLAVRDLAAERWLQTTLHLRRDHLRRVYYLSMEFLMGRALSNALIAEDVYDAMREALAELGQDINEIVAEEGDPGLGNGGLGRLAACFMDSLATLRIPAIGYGIRYEYGMFRQVIENGKQVEQPDTWTEQDIAWQFRRPSKRYTIRFGGNVHYQGEQCIWNNSEQITALAYDQIIPGFDTDVSDTLRLWWAHAGDVFNLGDFNKGDYFAAIEKQNTSENVSRVLYPDDSTTVGRELRLRQEYFLVSASVQDIVRRHLKENDDLTNLTDTIAIHLNDTHPVLAIPELMRILIDEYAIKWDDAWAACQKIFSYTNHTLMSEALESWPVEMIGRILPRHLQLIFEINEHFLSKLREQGMDDDFIRRVSIIDEEGGRRVRMAWLAVIGSHKVNGVAKIHSDLMVKSLFADFARLWPERFTNVTNGVTPRRWIALANPGLAQVLDRHIGKDWRRDLEQLAKLNPLKEDAAFRAEIRAVKLDNKRRLAEYIKDELGIKVNPEALFDVQIKRIHEYKRQLLNVLHIVSRYNQILKNPHGEWVPRVFIFAGKAASAYYAAKKIIHLINDVANVINNDGRIHDLIKVVFIPNYGVSLAQIIIPAADVSEQISLAGTEASGTSNMKFALNGALTVGTLDGANVEILNAVGEDNIFIFGNTVEQVEALRQRGYSPLLYLENDKELHETVMQITSGAFSPEEPSRYHENLHVFSDYYQVLADFRSYVEAQAHIDRRYRNQDKWVKSAIANIANMGYFSSDRSIADYARDIWRIQPLPDVRALTGKQREDGKPAVEAAKPAAAAPQKPKSRKH</sequence>
<evidence type="ECO:0000256" key="1">
    <source>
        <dbReference type="ARBA" id="ARBA00001275"/>
    </source>
</evidence>
<dbReference type="Gene3D" id="3.40.50.2000">
    <property type="entry name" value="Glycogen Phosphorylase B"/>
    <property type="match status" value="2"/>
</dbReference>
<comment type="similarity">
    <text evidence="3 12">Belongs to the glycogen phosphorylase family.</text>
</comment>
<evidence type="ECO:0000256" key="13">
    <source>
        <dbReference type="SAM" id="MobiDB-lite"/>
    </source>
</evidence>
<name>A0A381DWC5_9GAMM</name>
<evidence type="ECO:0000256" key="8">
    <source>
        <dbReference type="ARBA" id="ARBA00022898"/>
    </source>
</evidence>
<keyword evidence="7 12" id="KW-0808">Transferase</keyword>
<dbReference type="OrthoDB" id="7229284at2"/>
<dbReference type="SUPFAM" id="SSF53756">
    <property type="entry name" value="UDP-Glycosyltransferase/glycogen phosphorylase"/>
    <property type="match status" value="1"/>
</dbReference>
<dbReference type="InterPro" id="IPR000811">
    <property type="entry name" value="Glyco_trans_35"/>
</dbReference>
<comment type="function">
    <text evidence="12">Allosteric enzyme that catalyzes the rate-limiting step in glycogen catabolism, the phosphorolytic cleavage of glycogen to produce glucose-1-phosphate, and plays a central role in maintaining cellular and organismal glucose homeostasis.</text>
</comment>
<evidence type="ECO:0000256" key="4">
    <source>
        <dbReference type="ARBA" id="ARBA00022533"/>
    </source>
</evidence>
<dbReference type="GO" id="GO:0008184">
    <property type="term" value="F:glycogen phosphorylase activity"/>
    <property type="evidence" value="ECO:0007669"/>
    <property type="project" value="InterPro"/>
</dbReference>
<organism evidence="14 15">
    <name type="scientific">Cardiobacterium valvarum</name>
    <dbReference type="NCBI Taxonomy" id="194702"/>
    <lineage>
        <taxon>Bacteria</taxon>
        <taxon>Pseudomonadati</taxon>
        <taxon>Pseudomonadota</taxon>
        <taxon>Gammaproteobacteria</taxon>
        <taxon>Cardiobacteriales</taxon>
        <taxon>Cardiobacteriaceae</taxon>
        <taxon>Cardiobacterium</taxon>
    </lineage>
</organism>
<proteinExistence type="inferred from homology"/>
<evidence type="ECO:0000256" key="6">
    <source>
        <dbReference type="ARBA" id="ARBA00022676"/>
    </source>
</evidence>
<dbReference type="InterPro" id="IPR035090">
    <property type="entry name" value="Pyridoxal_P_attach_site"/>
</dbReference>